<keyword evidence="3 6" id="KW-0479">Metal-binding</keyword>
<dbReference type="Proteomes" id="UP000501991">
    <property type="component" value="Chromosome"/>
</dbReference>
<dbReference type="Gene3D" id="1.10.760.10">
    <property type="entry name" value="Cytochrome c-like domain"/>
    <property type="match status" value="1"/>
</dbReference>
<dbReference type="InterPro" id="IPR051459">
    <property type="entry name" value="Cytochrome_c-type_DH"/>
</dbReference>
<evidence type="ECO:0000256" key="4">
    <source>
        <dbReference type="ARBA" id="ARBA00022982"/>
    </source>
</evidence>
<evidence type="ECO:0000256" key="6">
    <source>
        <dbReference type="PROSITE-ProRule" id="PRU00433"/>
    </source>
</evidence>
<proteinExistence type="predicted"/>
<evidence type="ECO:0000313" key="10">
    <source>
        <dbReference type="Proteomes" id="UP000501991"/>
    </source>
</evidence>
<evidence type="ECO:0000256" key="7">
    <source>
        <dbReference type="SAM" id="SignalP"/>
    </source>
</evidence>
<feature type="chain" id="PRO_5025615298" evidence="7">
    <location>
        <begin position="24"/>
        <end position="116"/>
    </location>
</feature>
<dbReference type="InterPro" id="IPR009056">
    <property type="entry name" value="Cyt_c-like_dom"/>
</dbReference>
<keyword evidence="7" id="KW-0732">Signal</keyword>
<keyword evidence="10" id="KW-1185">Reference proteome</keyword>
<feature type="domain" description="Cytochrome c" evidence="8">
    <location>
        <begin position="24"/>
        <end position="111"/>
    </location>
</feature>
<dbReference type="GO" id="GO:0005506">
    <property type="term" value="F:iron ion binding"/>
    <property type="evidence" value="ECO:0007669"/>
    <property type="project" value="InterPro"/>
</dbReference>
<evidence type="ECO:0000256" key="3">
    <source>
        <dbReference type="ARBA" id="ARBA00022723"/>
    </source>
</evidence>
<dbReference type="PANTHER" id="PTHR35008:SF8">
    <property type="entry name" value="ALCOHOL DEHYDROGENASE CYTOCHROME C SUBUNIT"/>
    <property type="match status" value="1"/>
</dbReference>
<evidence type="ECO:0000256" key="1">
    <source>
        <dbReference type="ARBA" id="ARBA00022448"/>
    </source>
</evidence>
<dbReference type="PANTHER" id="PTHR35008">
    <property type="entry name" value="BLL4482 PROTEIN-RELATED"/>
    <property type="match status" value="1"/>
</dbReference>
<keyword evidence="2 6" id="KW-0349">Heme</keyword>
<evidence type="ECO:0000256" key="5">
    <source>
        <dbReference type="ARBA" id="ARBA00023004"/>
    </source>
</evidence>
<accession>A0A6C1B4I5</accession>
<organism evidence="9 10">
    <name type="scientific">Nitrogeniibacter mangrovi</name>
    <dbReference type="NCBI Taxonomy" id="2016596"/>
    <lineage>
        <taxon>Bacteria</taxon>
        <taxon>Pseudomonadati</taxon>
        <taxon>Pseudomonadota</taxon>
        <taxon>Betaproteobacteria</taxon>
        <taxon>Rhodocyclales</taxon>
        <taxon>Zoogloeaceae</taxon>
        <taxon>Nitrogeniibacter</taxon>
    </lineage>
</organism>
<dbReference type="AlphaFoldDB" id="A0A6C1B4I5"/>
<feature type="signal peptide" evidence="7">
    <location>
        <begin position="1"/>
        <end position="23"/>
    </location>
</feature>
<gene>
    <name evidence="9" type="ORF">G3580_09865</name>
</gene>
<dbReference type="Pfam" id="PF13442">
    <property type="entry name" value="Cytochrome_CBB3"/>
    <property type="match status" value="1"/>
</dbReference>
<dbReference type="GO" id="GO:0009055">
    <property type="term" value="F:electron transfer activity"/>
    <property type="evidence" value="ECO:0007669"/>
    <property type="project" value="InterPro"/>
</dbReference>
<dbReference type="KEGG" id="azq:G3580_09865"/>
<evidence type="ECO:0000313" key="9">
    <source>
        <dbReference type="EMBL" id="QID17919.1"/>
    </source>
</evidence>
<dbReference type="InterPro" id="IPR036909">
    <property type="entry name" value="Cyt_c-like_dom_sf"/>
</dbReference>
<dbReference type="SUPFAM" id="SSF46626">
    <property type="entry name" value="Cytochrome c"/>
    <property type="match status" value="1"/>
</dbReference>
<protein>
    <submittedName>
        <fullName evidence="9">Cytochrome c</fullName>
    </submittedName>
</protein>
<reference evidence="9 10" key="1">
    <citation type="submission" date="2020-02" db="EMBL/GenBank/DDBJ databases">
        <title>Nitrogenibacter mangrovi gen. nov., sp. nov. isolated from mangrove sediment, a denitrifying betaproteobacterium.</title>
        <authorList>
            <person name="Liao H."/>
            <person name="Tian Y."/>
        </authorList>
    </citation>
    <scope>NUCLEOTIDE SEQUENCE [LARGE SCALE GENOMIC DNA]</scope>
    <source>
        <strain evidence="9 10">M9-3-2</strain>
    </source>
</reference>
<sequence>MGAGLTSALVALGIVGTTPSALADEGVSGERVYARACLSCHGADGMGSFPGVPDLTEPTSALAGNRSDLLRRVIAGVRTPGAAMAMPPRGGDPSLSDDDLAAALDYMRTEFLPIQK</sequence>
<evidence type="ECO:0000259" key="8">
    <source>
        <dbReference type="PROSITE" id="PS51007"/>
    </source>
</evidence>
<evidence type="ECO:0000256" key="2">
    <source>
        <dbReference type="ARBA" id="ARBA00022617"/>
    </source>
</evidence>
<dbReference type="PROSITE" id="PS51007">
    <property type="entry name" value="CYTC"/>
    <property type="match status" value="1"/>
</dbReference>
<dbReference type="RefSeq" id="WP_173765082.1">
    <property type="nucleotide sequence ID" value="NZ_CP048836.1"/>
</dbReference>
<name>A0A6C1B4I5_9RHOO</name>
<keyword evidence="4" id="KW-0249">Electron transport</keyword>
<dbReference type="InterPro" id="IPR002323">
    <property type="entry name" value="Cyt_CIE"/>
</dbReference>
<keyword evidence="5 6" id="KW-0408">Iron</keyword>
<dbReference type="GO" id="GO:0020037">
    <property type="term" value="F:heme binding"/>
    <property type="evidence" value="ECO:0007669"/>
    <property type="project" value="InterPro"/>
</dbReference>
<keyword evidence="1" id="KW-0813">Transport</keyword>
<dbReference type="EMBL" id="CP048836">
    <property type="protein sequence ID" value="QID17919.1"/>
    <property type="molecule type" value="Genomic_DNA"/>
</dbReference>
<dbReference type="PRINTS" id="PR00607">
    <property type="entry name" value="CYTCHROMECIE"/>
</dbReference>